<dbReference type="InterPro" id="IPR041427">
    <property type="entry name" value="AbiJ-NTD3"/>
</dbReference>
<comment type="caution">
    <text evidence="3">The sequence shown here is derived from an EMBL/GenBank/DDBJ whole genome shotgun (WGS) entry which is preliminary data.</text>
</comment>
<evidence type="ECO:0000259" key="1">
    <source>
        <dbReference type="Pfam" id="PF13304"/>
    </source>
</evidence>
<proteinExistence type="predicted"/>
<dbReference type="Pfam" id="PF18860">
    <property type="entry name" value="AbiJ_NTD3"/>
    <property type="match status" value="1"/>
</dbReference>
<name>A0ABR7VEK5_9FLAO</name>
<dbReference type="EMBL" id="JABTCG010000005">
    <property type="protein sequence ID" value="MBD0852069.1"/>
    <property type="molecule type" value="Genomic_DNA"/>
</dbReference>
<dbReference type="InterPro" id="IPR051396">
    <property type="entry name" value="Bact_Antivir_Def_Nuclease"/>
</dbReference>
<sequence>MKLTKKIRLDILRTLLSENDLFGTPQDDINIINFLDEMFDLKSLPSEDSRYNNAYDDAFQHLVNNYDWGYEYVLTERFNIVDDLDVFLSFLNKIIHPDIRDNEDDITRYYLLINPYLEKENLSYSLESYTEEGLSVYIVKKVDVKNVVPSTIIENKIPFFVDNKPDGFYDYKSSHKTPSLYPCFVLANNSGWNDFRNRSTYYLYFYPDRDECLKIGSVKIIHKEADNTPDIINESFTVLNENFCSLGQEYSYYDNLKSIFDRTYDSIFWALKDAAIFPDILEEFENHNYFRNSLIRYDEQEQLLREVKYRLYDYNLKNLYSFQYSFKPKFANEPIDVHFDFDANRAVPSRIFALIGKNGTGKTQLITSLPIDISKKNDNVFTPKTPLFSKVIAVSYNAFDSFDVPKKTADFNYVYCGLKDSKGELYSEKGLKLRFHSSWKKIAANKRFDKWLNLLPFFLDQELINEFIVETEGSREYIVDIKGFNSVSKKLSSGQSILLYIITEIVANIRYASLVIYDEPETHLHPNAISQLINAIYNLTNEFQSYCILATHSPLIVRELLSSNVYVMEREESILSVRKPISETFGENLTVITEDIFGNTSIPNQYKMILSRLVESGKSYDEIISLISSENIPLSLNTRIYLKSIIDEKP</sequence>
<dbReference type="PANTHER" id="PTHR43581:SF4">
    <property type="entry name" value="ATP_GTP PHOSPHATASE"/>
    <property type="match status" value="1"/>
</dbReference>
<dbReference type="RefSeq" id="WP_188315177.1">
    <property type="nucleotide sequence ID" value="NZ_JABTCG010000005.1"/>
</dbReference>
<dbReference type="Gene3D" id="3.40.50.300">
    <property type="entry name" value="P-loop containing nucleotide triphosphate hydrolases"/>
    <property type="match status" value="1"/>
</dbReference>
<dbReference type="InterPro" id="IPR027417">
    <property type="entry name" value="P-loop_NTPase"/>
</dbReference>
<reference evidence="3 4" key="1">
    <citation type="submission" date="2020-05" db="EMBL/GenBank/DDBJ databases">
        <title>The draft genome sequence of Maribacter arenosus CAU 1321.</title>
        <authorList>
            <person name="Mu L."/>
        </authorList>
    </citation>
    <scope>NUCLEOTIDE SEQUENCE [LARGE SCALE GENOMIC DNA]</scope>
    <source>
        <strain evidence="3 4">CAU 1321</strain>
    </source>
</reference>
<dbReference type="InterPro" id="IPR003959">
    <property type="entry name" value="ATPase_AAA_core"/>
</dbReference>
<accession>A0ABR7VEK5</accession>
<organism evidence="3 4">
    <name type="scientific">Maribacter arenosus</name>
    <dbReference type="NCBI Taxonomy" id="1854708"/>
    <lineage>
        <taxon>Bacteria</taxon>
        <taxon>Pseudomonadati</taxon>
        <taxon>Bacteroidota</taxon>
        <taxon>Flavobacteriia</taxon>
        <taxon>Flavobacteriales</taxon>
        <taxon>Flavobacteriaceae</taxon>
        <taxon>Maribacter</taxon>
    </lineage>
</organism>
<dbReference type="SUPFAM" id="SSF52540">
    <property type="entry name" value="P-loop containing nucleoside triphosphate hydrolases"/>
    <property type="match status" value="1"/>
</dbReference>
<feature type="domain" description="ATPase AAA-type core" evidence="1">
    <location>
        <begin position="490"/>
        <end position="557"/>
    </location>
</feature>
<evidence type="ECO:0000259" key="2">
    <source>
        <dbReference type="Pfam" id="PF18860"/>
    </source>
</evidence>
<evidence type="ECO:0000313" key="3">
    <source>
        <dbReference type="EMBL" id="MBD0852069.1"/>
    </source>
</evidence>
<evidence type="ECO:0000313" key="4">
    <source>
        <dbReference type="Proteomes" id="UP000598350"/>
    </source>
</evidence>
<dbReference type="PANTHER" id="PTHR43581">
    <property type="entry name" value="ATP/GTP PHOSPHATASE"/>
    <property type="match status" value="1"/>
</dbReference>
<keyword evidence="4" id="KW-1185">Reference proteome</keyword>
<dbReference type="Pfam" id="PF13304">
    <property type="entry name" value="AAA_21"/>
    <property type="match status" value="1"/>
</dbReference>
<gene>
    <name evidence="3" type="ORF">HPE63_15410</name>
</gene>
<protein>
    <submittedName>
        <fullName evidence="3">AAA family ATPase</fullName>
    </submittedName>
</protein>
<dbReference type="Proteomes" id="UP000598350">
    <property type="component" value="Unassembled WGS sequence"/>
</dbReference>
<feature type="domain" description="AbiJ-NTD3" evidence="2">
    <location>
        <begin position="3"/>
        <end position="144"/>
    </location>
</feature>